<evidence type="ECO:0000313" key="2">
    <source>
        <dbReference type="Proteomes" id="UP000039021"/>
    </source>
</evidence>
<reference evidence="2" key="1">
    <citation type="submission" date="2015-03" db="EMBL/GenBank/DDBJ databases">
        <authorList>
            <consortium name="Pathogen Informatics"/>
        </authorList>
    </citation>
    <scope>NUCLEOTIDE SEQUENCE [LARGE SCALE GENOMIC DNA]</scope>
    <source>
        <strain evidence="2">N09902308</strain>
    </source>
</reference>
<dbReference type="Proteomes" id="UP000039021">
    <property type="component" value="Unassembled WGS sequence"/>
</dbReference>
<gene>
    <name evidence="1" type="ORF">ERS007739_00493</name>
</gene>
<protein>
    <submittedName>
        <fullName evidence="1">Uncharacterized protein</fullName>
    </submittedName>
</protein>
<proteinExistence type="predicted"/>
<organism evidence="1 2">
    <name type="scientific">Mycobacterium tuberculosis</name>
    <dbReference type="NCBI Taxonomy" id="1773"/>
    <lineage>
        <taxon>Bacteria</taxon>
        <taxon>Bacillati</taxon>
        <taxon>Actinomycetota</taxon>
        <taxon>Actinomycetes</taxon>
        <taxon>Mycobacteriales</taxon>
        <taxon>Mycobacteriaceae</taxon>
        <taxon>Mycobacterium</taxon>
        <taxon>Mycobacterium tuberculosis complex</taxon>
    </lineage>
</organism>
<comment type="caution">
    <text evidence="1">The sequence shown here is derived from an EMBL/GenBank/DDBJ whole genome shotgun (WGS) entry which is preliminary data.</text>
</comment>
<sequence length="95" mass="10089">MVMRRMPADFNFLAWSASSTPLVVIAKSCKPLPSPTFALITSMIAARSERISGSPPVSRILSTPTAINASTIRLISSTDSRSARGNQAYSASGMQ</sequence>
<evidence type="ECO:0000313" key="1">
    <source>
        <dbReference type="EMBL" id="COX00326.1"/>
    </source>
</evidence>
<accession>A0A916L812</accession>
<dbReference type="AlphaFoldDB" id="A0A916L812"/>
<name>A0A916L812_MYCTX</name>
<dbReference type="EMBL" id="CSBK01000140">
    <property type="protein sequence ID" value="COX00326.1"/>
    <property type="molecule type" value="Genomic_DNA"/>
</dbReference>